<dbReference type="EMBL" id="FNIW01000014">
    <property type="protein sequence ID" value="SDO29960.1"/>
    <property type="molecule type" value="Genomic_DNA"/>
</dbReference>
<name>A0A1H0IFA0_9BACT</name>
<dbReference type="PRINTS" id="PR00413">
    <property type="entry name" value="HADHALOGNASE"/>
</dbReference>
<dbReference type="InterPro" id="IPR023198">
    <property type="entry name" value="PGP-like_dom2"/>
</dbReference>
<dbReference type="InterPro" id="IPR023214">
    <property type="entry name" value="HAD_sf"/>
</dbReference>
<dbReference type="NCBIfam" id="TIGR01549">
    <property type="entry name" value="HAD-SF-IA-v1"/>
    <property type="match status" value="1"/>
</dbReference>
<dbReference type="PANTHER" id="PTHR43481">
    <property type="entry name" value="FRUCTOSE-1-PHOSPHATE PHOSPHATASE"/>
    <property type="match status" value="1"/>
</dbReference>
<dbReference type="Proteomes" id="UP000199134">
    <property type="component" value="Unassembled WGS sequence"/>
</dbReference>
<dbReference type="GO" id="GO:0050308">
    <property type="term" value="F:sugar-phosphatase activity"/>
    <property type="evidence" value="ECO:0007669"/>
    <property type="project" value="TreeGrafter"/>
</dbReference>
<evidence type="ECO:0000313" key="2">
    <source>
        <dbReference type="Proteomes" id="UP000199134"/>
    </source>
</evidence>
<dbReference type="Gene3D" id="1.10.150.240">
    <property type="entry name" value="Putative phosphatase, domain 2"/>
    <property type="match status" value="1"/>
</dbReference>
<dbReference type="NCBIfam" id="TIGR01509">
    <property type="entry name" value="HAD-SF-IA-v3"/>
    <property type="match status" value="1"/>
</dbReference>
<dbReference type="InterPro" id="IPR036412">
    <property type="entry name" value="HAD-like_sf"/>
</dbReference>
<dbReference type="SUPFAM" id="SSF56784">
    <property type="entry name" value="HAD-like"/>
    <property type="match status" value="1"/>
</dbReference>
<gene>
    <name evidence="1" type="ORF">SAMN04487900_11483</name>
</gene>
<evidence type="ECO:0000313" key="1">
    <source>
        <dbReference type="EMBL" id="SDO29960.1"/>
    </source>
</evidence>
<dbReference type="CDD" id="cd07505">
    <property type="entry name" value="HAD_BPGM-like"/>
    <property type="match status" value="1"/>
</dbReference>
<accession>A0A1H0IFA0</accession>
<dbReference type="AlphaFoldDB" id="A0A1H0IFA0"/>
<dbReference type="OrthoDB" id="9797743at2"/>
<proteinExistence type="predicted"/>
<dbReference type="Pfam" id="PF00702">
    <property type="entry name" value="Hydrolase"/>
    <property type="match status" value="1"/>
</dbReference>
<dbReference type="PANTHER" id="PTHR43481:SF4">
    <property type="entry name" value="GLYCEROL-1-PHOSPHATE PHOSPHOHYDROLASE 1-RELATED"/>
    <property type="match status" value="1"/>
</dbReference>
<dbReference type="InterPro" id="IPR006439">
    <property type="entry name" value="HAD-SF_hydro_IA"/>
</dbReference>
<dbReference type="InterPro" id="IPR051806">
    <property type="entry name" value="HAD-like_SPP"/>
</dbReference>
<organism evidence="1 2">
    <name type="scientific">Prevotella communis</name>
    <dbReference type="NCBI Taxonomy" id="2913614"/>
    <lineage>
        <taxon>Bacteria</taxon>
        <taxon>Pseudomonadati</taxon>
        <taxon>Bacteroidota</taxon>
        <taxon>Bacteroidia</taxon>
        <taxon>Bacteroidales</taxon>
        <taxon>Prevotellaceae</taxon>
        <taxon>Prevotella</taxon>
    </lineage>
</organism>
<reference evidence="2" key="1">
    <citation type="submission" date="2016-10" db="EMBL/GenBank/DDBJ databases">
        <authorList>
            <person name="de Groot N.N."/>
        </authorList>
    </citation>
    <scope>NUCLEOTIDE SEQUENCE [LARGE SCALE GENOMIC DNA]</scope>
    <source>
        <strain evidence="2">BP1-145</strain>
    </source>
</reference>
<dbReference type="RefSeq" id="WP_091854083.1">
    <property type="nucleotide sequence ID" value="NZ_FNIW01000014.1"/>
</dbReference>
<sequence>MRQLKAALFDLDGVVFDTEPQYTVFWGSQCRLYHPERPGLEHEIKGSTLQQIYDKWWSGELEKERDIVTRRLNEFEAQMDYSYIAGFEAFIQDLRQHGVKTAVVTSSNMPKMESVFRARPEFKSLFDAILTSEDFAESKPSPDCYLKGAERFGVSPAECVVLEDSINGLKSGRAAGMYVVGLTTTNTKENIEALSNIQIKDYQDINYQKLNTLWQDI</sequence>
<dbReference type="Gene3D" id="3.40.50.1000">
    <property type="entry name" value="HAD superfamily/HAD-like"/>
    <property type="match status" value="1"/>
</dbReference>
<comment type="caution">
    <text evidence="1">The sequence shown here is derived from an EMBL/GenBank/DDBJ whole genome shotgun (WGS) entry which is preliminary data.</text>
</comment>
<dbReference type="SFLD" id="SFLDG01129">
    <property type="entry name" value="C1.5:_HAD__Beta-PGM__Phosphata"/>
    <property type="match status" value="1"/>
</dbReference>
<dbReference type="SFLD" id="SFLDS00003">
    <property type="entry name" value="Haloacid_Dehalogenase"/>
    <property type="match status" value="1"/>
</dbReference>
<protein>
    <submittedName>
        <fullName evidence="1">Haloacid dehalogenase superfamily, subfamily IA, variant 3 with third motif having DD or ED/haloacid dehalogenase superfamily, subfamily IA, variant 1 with third motif having Dx(3-4)D or Dx(3-4)E</fullName>
    </submittedName>
</protein>